<dbReference type="EMBL" id="GGEC01020258">
    <property type="protein sequence ID" value="MBX00742.1"/>
    <property type="molecule type" value="Transcribed_RNA"/>
</dbReference>
<evidence type="ECO:0000313" key="1">
    <source>
        <dbReference type="EMBL" id="MBX00741.1"/>
    </source>
</evidence>
<name>A0A2P2K4U1_RHIMU</name>
<dbReference type="EMBL" id="GGEC01020257">
    <property type="protein sequence ID" value="MBX00741.1"/>
    <property type="molecule type" value="Transcribed_RNA"/>
</dbReference>
<accession>A0A2P2K4U1</accession>
<keyword evidence="2" id="KW-0687">Ribonucleoprotein</keyword>
<reference evidence="1" key="1">
    <citation type="submission" date="2018-02" db="EMBL/GenBank/DDBJ databases">
        <title>Rhizophora mucronata_Transcriptome.</title>
        <authorList>
            <person name="Meera S.P."/>
            <person name="Sreeshan A."/>
            <person name="Augustine A."/>
        </authorList>
    </citation>
    <scope>NUCLEOTIDE SEQUENCE</scope>
    <source>
        <tissue evidence="1">Leaf</tissue>
    </source>
</reference>
<protein>
    <submittedName>
        <fullName evidence="2">50S ribosomal protein L11ic</fullName>
    </submittedName>
</protein>
<evidence type="ECO:0000313" key="2">
    <source>
        <dbReference type="EMBL" id="MBX00742.1"/>
    </source>
</evidence>
<dbReference type="GO" id="GO:0005840">
    <property type="term" value="C:ribosome"/>
    <property type="evidence" value="ECO:0007669"/>
    <property type="project" value="UniProtKB-KW"/>
</dbReference>
<sequence>MPCCSSMHSDTRALPVRNNVCYQSPECKHFKPQLEHFWSMFNMFKPTQALPKPVSNEYIQY</sequence>
<dbReference type="AlphaFoldDB" id="A0A2P2K4U1"/>
<keyword evidence="2" id="KW-0689">Ribosomal protein</keyword>
<organism evidence="1">
    <name type="scientific">Rhizophora mucronata</name>
    <name type="common">Asiatic mangrove</name>
    <dbReference type="NCBI Taxonomy" id="61149"/>
    <lineage>
        <taxon>Eukaryota</taxon>
        <taxon>Viridiplantae</taxon>
        <taxon>Streptophyta</taxon>
        <taxon>Embryophyta</taxon>
        <taxon>Tracheophyta</taxon>
        <taxon>Spermatophyta</taxon>
        <taxon>Magnoliopsida</taxon>
        <taxon>eudicotyledons</taxon>
        <taxon>Gunneridae</taxon>
        <taxon>Pentapetalae</taxon>
        <taxon>rosids</taxon>
        <taxon>fabids</taxon>
        <taxon>Malpighiales</taxon>
        <taxon>Rhizophoraceae</taxon>
        <taxon>Rhizophora</taxon>
    </lineage>
</organism>
<proteinExistence type="predicted"/>